<dbReference type="InterPro" id="IPR015940">
    <property type="entry name" value="UBA"/>
</dbReference>
<evidence type="ECO:0000259" key="8">
    <source>
        <dbReference type="PROSITE" id="PS51456"/>
    </source>
</evidence>
<evidence type="ECO:0000256" key="3">
    <source>
        <dbReference type="ARBA" id="ARBA00023123"/>
    </source>
</evidence>
<proteinExistence type="inferred from homology"/>
<dbReference type="PRINTS" id="PR00193">
    <property type="entry name" value="MYOSINHEAVY"/>
</dbReference>
<dbReference type="PROSITE" id="PS51456">
    <property type="entry name" value="MYOSIN_MOTOR"/>
    <property type="match status" value="1"/>
</dbReference>
<keyword evidence="3 6" id="KW-0518">Myosin</keyword>
<dbReference type="PROSITE" id="PS50030">
    <property type="entry name" value="UBA"/>
    <property type="match status" value="2"/>
</dbReference>
<evidence type="ECO:0000256" key="2">
    <source>
        <dbReference type="ARBA" id="ARBA00022840"/>
    </source>
</evidence>
<evidence type="ECO:0000259" key="7">
    <source>
        <dbReference type="PROSITE" id="PS50030"/>
    </source>
</evidence>
<dbReference type="SMART" id="SM00165">
    <property type="entry name" value="UBA"/>
    <property type="match status" value="2"/>
</dbReference>
<keyword evidence="5 6" id="KW-0009">Actin-binding</keyword>
<dbReference type="AlphaFoldDB" id="A0A1G4I6C5"/>
<comment type="similarity">
    <text evidence="6">Belongs to the TRAFAC class myosin-kinesin ATPase superfamily. Myosin family.</text>
</comment>
<dbReference type="Gene3D" id="1.10.8.10">
    <property type="entry name" value="DNA helicase RuvA subunit, C-terminal domain"/>
    <property type="match status" value="1"/>
</dbReference>
<evidence type="ECO:0000313" key="10">
    <source>
        <dbReference type="Proteomes" id="UP000195570"/>
    </source>
</evidence>
<keyword evidence="2 6" id="KW-0067">ATP-binding</keyword>
<dbReference type="Gene3D" id="3.40.850.10">
    <property type="entry name" value="Kinesin motor domain"/>
    <property type="match status" value="1"/>
</dbReference>
<dbReference type="FunFam" id="1.20.5.4820:FF:000016">
    <property type="entry name" value="Myosin XXI"/>
    <property type="match status" value="1"/>
</dbReference>
<feature type="domain" description="UBA" evidence="7">
    <location>
        <begin position="1018"/>
        <end position="1057"/>
    </location>
</feature>
<dbReference type="Gene3D" id="1.20.58.530">
    <property type="match status" value="1"/>
</dbReference>
<evidence type="ECO:0000313" key="9">
    <source>
        <dbReference type="EMBL" id="SCU67348.1"/>
    </source>
</evidence>
<dbReference type="GO" id="GO:0007015">
    <property type="term" value="P:actin filament organization"/>
    <property type="evidence" value="ECO:0007669"/>
    <property type="project" value="TreeGrafter"/>
</dbReference>
<dbReference type="GeneID" id="92378965"/>
<dbReference type="RefSeq" id="XP_067078677.1">
    <property type="nucleotide sequence ID" value="XM_067222576.1"/>
</dbReference>
<reference evidence="9" key="1">
    <citation type="submission" date="2016-09" db="EMBL/GenBank/DDBJ databases">
        <authorList>
            <person name="Hebert L."/>
            <person name="Moumen B."/>
        </authorList>
    </citation>
    <scope>NUCLEOTIDE SEQUENCE [LARGE SCALE GENOMIC DNA]</scope>
    <source>
        <strain evidence="9">OVI</strain>
    </source>
</reference>
<evidence type="ECO:0000256" key="5">
    <source>
        <dbReference type="ARBA" id="ARBA00023203"/>
    </source>
</evidence>
<evidence type="ECO:0000256" key="4">
    <source>
        <dbReference type="ARBA" id="ARBA00023175"/>
    </source>
</evidence>
<keyword evidence="4 6" id="KW-0505">Motor protein</keyword>
<dbReference type="Gene3D" id="1.20.120.720">
    <property type="entry name" value="Myosin VI head, motor domain, U50 subdomain"/>
    <property type="match status" value="1"/>
</dbReference>
<feature type="domain" description="Myosin motor" evidence="8">
    <location>
        <begin position="68"/>
        <end position="757"/>
    </location>
</feature>
<name>A0A1G4I6C5_TRYEQ</name>
<gene>
    <name evidence="9" type="ORF">TEOVI_000502500</name>
</gene>
<comment type="caution">
    <text evidence="9">The sequence shown here is derived from an EMBL/GenBank/DDBJ whole genome shotgun (WGS) entry which is preliminary data.</text>
</comment>
<dbReference type="GO" id="GO:0000146">
    <property type="term" value="F:microfilament motor activity"/>
    <property type="evidence" value="ECO:0007669"/>
    <property type="project" value="TreeGrafter"/>
</dbReference>
<organism evidence="9 10">
    <name type="scientific">Trypanosoma equiperdum</name>
    <dbReference type="NCBI Taxonomy" id="5694"/>
    <lineage>
        <taxon>Eukaryota</taxon>
        <taxon>Discoba</taxon>
        <taxon>Euglenozoa</taxon>
        <taxon>Kinetoplastea</taxon>
        <taxon>Metakinetoplastina</taxon>
        <taxon>Trypanosomatida</taxon>
        <taxon>Trypanosomatidae</taxon>
        <taxon>Trypanosoma</taxon>
    </lineage>
</organism>
<dbReference type="CDD" id="cd14297">
    <property type="entry name" value="UBA2_spUBP14_like"/>
    <property type="match status" value="1"/>
</dbReference>
<dbReference type="EMBL" id="CZPT02000727">
    <property type="protein sequence ID" value="SCU67348.1"/>
    <property type="molecule type" value="Genomic_DNA"/>
</dbReference>
<dbReference type="Gene3D" id="1.20.5.4820">
    <property type="match status" value="1"/>
</dbReference>
<feature type="domain" description="UBA" evidence="7">
    <location>
        <begin position="957"/>
        <end position="998"/>
    </location>
</feature>
<dbReference type="PANTHER" id="PTHR13140:SF706">
    <property type="entry name" value="DILUTE CLASS UNCONVENTIONAL MYOSIN, ISOFORM C"/>
    <property type="match status" value="1"/>
</dbReference>
<dbReference type="SUPFAM" id="SSF52540">
    <property type="entry name" value="P-loop containing nucleoside triphosphate hydrolases"/>
    <property type="match status" value="1"/>
</dbReference>
<dbReference type="GO" id="GO:0016020">
    <property type="term" value="C:membrane"/>
    <property type="evidence" value="ECO:0007669"/>
    <property type="project" value="TreeGrafter"/>
</dbReference>
<dbReference type="InterPro" id="IPR027417">
    <property type="entry name" value="P-loop_NTPase"/>
</dbReference>
<dbReference type="SUPFAM" id="SSF46934">
    <property type="entry name" value="UBA-like"/>
    <property type="match status" value="2"/>
</dbReference>
<dbReference type="GO" id="GO:0051015">
    <property type="term" value="F:actin filament binding"/>
    <property type="evidence" value="ECO:0007669"/>
    <property type="project" value="TreeGrafter"/>
</dbReference>
<dbReference type="SMART" id="SM00242">
    <property type="entry name" value="MYSc"/>
    <property type="match status" value="1"/>
</dbReference>
<evidence type="ECO:0000256" key="1">
    <source>
        <dbReference type="ARBA" id="ARBA00022741"/>
    </source>
</evidence>
<feature type="region of interest" description="Actin-binding" evidence="6">
    <location>
        <begin position="629"/>
        <end position="651"/>
    </location>
</feature>
<dbReference type="Proteomes" id="UP000195570">
    <property type="component" value="Unassembled WGS sequence"/>
</dbReference>
<protein>
    <submittedName>
        <fullName evidence="9">Unconventional myosin</fullName>
    </submittedName>
</protein>
<dbReference type="InterPro" id="IPR036961">
    <property type="entry name" value="Kinesin_motor_dom_sf"/>
</dbReference>
<evidence type="ECO:0000256" key="6">
    <source>
        <dbReference type="PROSITE-ProRule" id="PRU00782"/>
    </source>
</evidence>
<keyword evidence="10" id="KW-1185">Reference proteome</keyword>
<dbReference type="FunFam" id="3.40.850.10:FF:000154">
    <property type="entry name" value="Myosin XXI"/>
    <property type="match status" value="1"/>
</dbReference>
<dbReference type="Gene3D" id="1.10.10.820">
    <property type="match status" value="1"/>
</dbReference>
<dbReference type="InterPro" id="IPR009060">
    <property type="entry name" value="UBA-like_sf"/>
</dbReference>
<dbReference type="VEuPathDB" id="TriTrypDB:TEOVI_000502500"/>
<accession>A0A1G4I6C5</accession>
<dbReference type="GO" id="GO:0005524">
    <property type="term" value="F:ATP binding"/>
    <property type="evidence" value="ECO:0007669"/>
    <property type="project" value="UniProtKB-UniRule"/>
</dbReference>
<sequence>MTTEQKVERVVVGQQVYFQQQQKGWIRGVVKAVPEGSGKVQVEDAASGNVETIPITRVHGYIPQAFDAENPDLFHLNDLHVAPALHCIKQRFEELHLQYSLLGEVVLSVNPFQPMPFNTDKNREKYLTSPNQRLLPPHVWQVAHRAYVQIIVRGLRNQSVVISGESGSGKTETTKMLVGYLGQMSHQRSGNPMQRRVADKVSDSLEWSNPVLESFGNARTLRNHNSSRFGKYIKLYFDSVSGVMVGGKVSTYLLEKSRIVRQASGERNYHIFYEMLAGLSPEEKAELGGLKTSADYKCLRVGNTFDRRGVDGETLNDAEEFSKVRKALTNLGIANNTSRSMFKILAAILHLLELEFTSDQNDKACIVDEGPFLAACGLLQVDPKLLRECFLVKSSTSIVTIHANKREAEGFCGAFCKAIYVGLFDLLVKLVNASIAPQESTNECKYIGLLDIFGFENFSTNGFEQLCINYANDVLQNHYNKYTFLNDEAECKSEGVSIPEVAFPDNTECIGMFEQKRFGIFALLDNECNYKAGTSERFTQNVWDHWRTLNTFFVLPKSTVPNQFGVRHYASFVNYTTGDWLEKNTDGIKHEVYQTVSNSADAFIRSLFSDGPVLNDRKHTVGLRFQNQLTALREELELTETQFVRCIKPNMSASPHLFENVLVSNQLESTSLLQTIKLKRQGYPVRRSIHDFCRYFFLIMPRSPAELYKRHCIEEAAKTTLAVYQKLYDWATPNFAVGRTKVFLRAEVWASLERLLLRRKGCLLRRCVPLLRRWVYVYRESKRRVEERRQAELKLERKEQARRVAQMSVNATNRELMDWIEELSALFPSIGVVTIRDVVLFLPKREESLKALLEMQRQRFDGSLPLSFTRVMDEAGMRQQIIEKFLRNGINTLYRLAGCDEMVLRGYGVTETELASVRRHLLKEESARVRLDRLRDSIGVTQLSAILLEAKHSAHAAADYTTKIRDLMDLGFPRSHVVPVLTHYSGDVEKAAARLLREDVGERLREKPPKGEKGRWTSFDAEVQQLVKLGVSKEKAKNALRSTNGSVDEAARSLFNNVT</sequence>
<dbReference type="Pfam" id="PF00063">
    <property type="entry name" value="Myosin_head"/>
    <property type="match status" value="1"/>
</dbReference>
<keyword evidence="1 6" id="KW-0547">Nucleotide-binding</keyword>
<dbReference type="GO" id="GO:0005737">
    <property type="term" value="C:cytoplasm"/>
    <property type="evidence" value="ECO:0007669"/>
    <property type="project" value="TreeGrafter"/>
</dbReference>
<dbReference type="GO" id="GO:0016459">
    <property type="term" value="C:myosin complex"/>
    <property type="evidence" value="ECO:0007669"/>
    <property type="project" value="UniProtKB-KW"/>
</dbReference>
<dbReference type="InterPro" id="IPR001609">
    <property type="entry name" value="Myosin_head_motor_dom-like"/>
</dbReference>
<feature type="binding site" evidence="6">
    <location>
        <begin position="164"/>
        <end position="171"/>
    </location>
    <ligand>
        <name>ATP</name>
        <dbReference type="ChEBI" id="CHEBI:30616"/>
    </ligand>
</feature>
<dbReference type="PANTHER" id="PTHR13140">
    <property type="entry name" value="MYOSIN"/>
    <property type="match status" value="1"/>
</dbReference>